<dbReference type="Proteomes" id="UP001066276">
    <property type="component" value="Chromosome 1_1"/>
</dbReference>
<keyword evidence="2" id="KW-1185">Reference proteome</keyword>
<reference evidence="1" key="1">
    <citation type="journal article" date="2022" name="bioRxiv">
        <title>Sequencing and chromosome-scale assembly of the giantPleurodeles waltlgenome.</title>
        <authorList>
            <person name="Brown T."/>
            <person name="Elewa A."/>
            <person name="Iarovenko S."/>
            <person name="Subramanian E."/>
            <person name="Araus A.J."/>
            <person name="Petzold A."/>
            <person name="Susuki M."/>
            <person name="Suzuki K.-i.T."/>
            <person name="Hayashi T."/>
            <person name="Toyoda A."/>
            <person name="Oliveira C."/>
            <person name="Osipova E."/>
            <person name="Leigh N.D."/>
            <person name="Simon A."/>
            <person name="Yun M.H."/>
        </authorList>
    </citation>
    <scope>NUCLEOTIDE SEQUENCE</scope>
    <source>
        <strain evidence="1">20211129_DDA</strain>
        <tissue evidence="1">Liver</tissue>
    </source>
</reference>
<name>A0AAV7WRF3_PLEWA</name>
<dbReference type="AlphaFoldDB" id="A0AAV7WRF3"/>
<proteinExistence type="predicted"/>
<evidence type="ECO:0000313" key="1">
    <source>
        <dbReference type="EMBL" id="KAJ1215266.1"/>
    </source>
</evidence>
<evidence type="ECO:0000313" key="2">
    <source>
        <dbReference type="Proteomes" id="UP001066276"/>
    </source>
</evidence>
<comment type="caution">
    <text evidence="1">The sequence shown here is derived from an EMBL/GenBank/DDBJ whole genome shotgun (WGS) entry which is preliminary data.</text>
</comment>
<gene>
    <name evidence="1" type="ORF">NDU88_002875</name>
</gene>
<sequence length="161" mass="17867">MDTSNTHKDDDMDDDEFEGAVHVIHTRQQGDRKGYCIPKCIFTVEGHPTSALFNTSASVNIMAQLSLQTLPHQPALQPMATEVHTFGSPTPLPLAGIFTTTITHDDNTTKARIYVTQEWSGMLMSCMTTKLLQLVSFTFSAHQSAIDTLMEDYAQLFKEIG</sequence>
<accession>A0AAV7WRF3</accession>
<organism evidence="1 2">
    <name type="scientific">Pleurodeles waltl</name>
    <name type="common">Iberian ribbed newt</name>
    <dbReference type="NCBI Taxonomy" id="8319"/>
    <lineage>
        <taxon>Eukaryota</taxon>
        <taxon>Metazoa</taxon>
        <taxon>Chordata</taxon>
        <taxon>Craniata</taxon>
        <taxon>Vertebrata</taxon>
        <taxon>Euteleostomi</taxon>
        <taxon>Amphibia</taxon>
        <taxon>Batrachia</taxon>
        <taxon>Caudata</taxon>
        <taxon>Salamandroidea</taxon>
        <taxon>Salamandridae</taxon>
        <taxon>Pleurodelinae</taxon>
        <taxon>Pleurodeles</taxon>
    </lineage>
</organism>
<protein>
    <submittedName>
        <fullName evidence="1">Uncharacterized protein</fullName>
    </submittedName>
</protein>
<dbReference type="EMBL" id="JANPWB010000001">
    <property type="protein sequence ID" value="KAJ1215266.1"/>
    <property type="molecule type" value="Genomic_DNA"/>
</dbReference>